<comment type="similarity">
    <text evidence="8">Belongs to the NhaC Na(+)/H(+) (TC 2.A.35) antiporter family.</text>
</comment>
<reference evidence="12" key="2">
    <citation type="submission" date="2015-06" db="EMBL/GenBank/DDBJ databases">
        <title>Complete genome sequence of Spiroplasma eriocheiris TDA-040725-5 (DSM 21848).</title>
        <authorList>
            <person name="Lo W.-S."/>
            <person name="Kuo C.-H."/>
        </authorList>
    </citation>
    <scope>NUCLEOTIDE SEQUENCE [LARGE SCALE GENOMIC DNA]</scope>
    <source>
        <strain evidence="12">TDA-040725-5</strain>
    </source>
</reference>
<dbReference type="InterPro" id="IPR018461">
    <property type="entry name" value="Na/H_Antiport_NhaC-like_C"/>
</dbReference>
<dbReference type="AlphaFoldDB" id="A0A0H3XK66"/>
<dbReference type="STRING" id="315358.SERIO_v1c07020"/>
<evidence type="ECO:0000313" key="11">
    <source>
        <dbReference type="EMBL" id="AKM54266.1"/>
    </source>
</evidence>
<feature type="transmembrane region" description="Helical" evidence="9">
    <location>
        <begin position="144"/>
        <end position="174"/>
    </location>
</feature>
<keyword evidence="4" id="KW-1003">Cell membrane</keyword>
<evidence type="ECO:0000256" key="5">
    <source>
        <dbReference type="ARBA" id="ARBA00022692"/>
    </source>
</evidence>
<dbReference type="InterPro" id="IPR052180">
    <property type="entry name" value="NhaC_Na-H+_Antiporter"/>
</dbReference>
<keyword evidence="7 9" id="KW-0472">Membrane</keyword>
<feature type="transmembrane region" description="Helical" evidence="9">
    <location>
        <begin position="106"/>
        <end position="132"/>
    </location>
</feature>
<proteinExistence type="inferred from homology"/>
<feature type="transmembrane region" description="Helical" evidence="9">
    <location>
        <begin position="32"/>
        <end position="53"/>
    </location>
</feature>
<dbReference type="Proteomes" id="UP000035661">
    <property type="component" value="Chromosome"/>
</dbReference>
<evidence type="ECO:0000256" key="8">
    <source>
        <dbReference type="ARBA" id="ARBA00038435"/>
    </source>
</evidence>
<evidence type="ECO:0000256" key="6">
    <source>
        <dbReference type="ARBA" id="ARBA00022989"/>
    </source>
</evidence>
<keyword evidence="3" id="KW-0050">Antiport</keyword>
<dbReference type="PANTHER" id="PTHR33451">
    <property type="entry name" value="MALATE-2H(+)/NA(+)-LACTATE ANTIPORTER"/>
    <property type="match status" value="1"/>
</dbReference>
<feature type="transmembrane region" description="Helical" evidence="9">
    <location>
        <begin position="363"/>
        <end position="387"/>
    </location>
</feature>
<organism evidence="11 12">
    <name type="scientific">Spiroplasma eriocheiris</name>
    <dbReference type="NCBI Taxonomy" id="315358"/>
    <lineage>
        <taxon>Bacteria</taxon>
        <taxon>Bacillati</taxon>
        <taxon>Mycoplasmatota</taxon>
        <taxon>Mollicutes</taxon>
        <taxon>Entomoplasmatales</taxon>
        <taxon>Spiroplasmataceae</taxon>
        <taxon>Spiroplasma</taxon>
    </lineage>
</organism>
<dbReference type="GO" id="GO:0005886">
    <property type="term" value="C:plasma membrane"/>
    <property type="evidence" value="ECO:0007669"/>
    <property type="project" value="UniProtKB-SubCell"/>
</dbReference>
<evidence type="ECO:0000256" key="2">
    <source>
        <dbReference type="ARBA" id="ARBA00022448"/>
    </source>
</evidence>
<accession>A0A0H3XK66</accession>
<dbReference type="RefSeq" id="WP_047791492.1">
    <property type="nucleotide sequence ID" value="NZ_CP011856.1"/>
</dbReference>
<evidence type="ECO:0000256" key="3">
    <source>
        <dbReference type="ARBA" id="ARBA00022449"/>
    </source>
</evidence>
<feature type="transmembrane region" description="Helical" evidence="9">
    <location>
        <begin position="259"/>
        <end position="278"/>
    </location>
</feature>
<feature type="transmembrane region" description="Helical" evidence="9">
    <location>
        <begin position="443"/>
        <end position="470"/>
    </location>
</feature>
<comment type="subcellular location">
    <subcellularLocation>
        <location evidence="1">Cell membrane</location>
        <topology evidence="1">Multi-pass membrane protein</topology>
    </subcellularLocation>
</comment>
<feature type="transmembrane region" description="Helical" evidence="9">
    <location>
        <begin position="490"/>
        <end position="510"/>
    </location>
</feature>
<dbReference type="KEGG" id="seri:SERIO_v1c07020"/>
<evidence type="ECO:0000256" key="9">
    <source>
        <dbReference type="SAM" id="Phobius"/>
    </source>
</evidence>
<reference evidence="11 12" key="1">
    <citation type="journal article" date="2015" name="Genome Biol. Evol.">
        <title>Found and Lost: The Fates of Horizontally Acquired Genes in Arthropod-Symbiotic Spiroplasma.</title>
        <authorList>
            <person name="Lo W.S."/>
            <person name="Gasparich G.E."/>
            <person name="Kuo C.H."/>
        </authorList>
    </citation>
    <scope>NUCLEOTIDE SEQUENCE [LARGE SCALE GENOMIC DNA]</scope>
    <source>
        <strain evidence="12">TDA-040725-5</strain>
    </source>
</reference>
<name>A0A0H3XK66_9MOLU</name>
<evidence type="ECO:0000259" key="10">
    <source>
        <dbReference type="Pfam" id="PF03553"/>
    </source>
</evidence>
<keyword evidence="2" id="KW-0813">Transport</keyword>
<dbReference type="PANTHER" id="PTHR33451:SF3">
    <property type="entry name" value="MALATE-2H(+)_NA(+)-LACTATE ANTIPORTER"/>
    <property type="match status" value="1"/>
</dbReference>
<gene>
    <name evidence="11" type="ORF">SERIO_v1c07020</name>
</gene>
<dbReference type="GO" id="GO:0015297">
    <property type="term" value="F:antiporter activity"/>
    <property type="evidence" value="ECO:0007669"/>
    <property type="project" value="UniProtKB-KW"/>
</dbReference>
<feature type="transmembrane region" description="Helical" evidence="9">
    <location>
        <begin position="283"/>
        <end position="301"/>
    </location>
</feature>
<feature type="transmembrane region" description="Helical" evidence="9">
    <location>
        <begin position="65"/>
        <end position="86"/>
    </location>
</feature>
<evidence type="ECO:0000256" key="1">
    <source>
        <dbReference type="ARBA" id="ARBA00004651"/>
    </source>
</evidence>
<feature type="transmembrane region" description="Helical" evidence="9">
    <location>
        <begin position="226"/>
        <end position="247"/>
    </location>
</feature>
<feature type="domain" description="Na+/H+ antiporter NhaC-like C-terminal" evidence="10">
    <location>
        <begin position="108"/>
        <end position="243"/>
    </location>
</feature>
<dbReference type="Pfam" id="PF03553">
    <property type="entry name" value="Na_H_antiporter"/>
    <property type="match status" value="1"/>
</dbReference>
<dbReference type="EMBL" id="CP011856">
    <property type="protein sequence ID" value="AKM54266.1"/>
    <property type="molecule type" value="Genomic_DNA"/>
</dbReference>
<keyword evidence="12" id="KW-1185">Reference proteome</keyword>
<protein>
    <submittedName>
        <fullName evidence="11">Sodium:proton antiporter</fullName>
    </submittedName>
</protein>
<keyword evidence="6 9" id="KW-1133">Transmembrane helix</keyword>
<evidence type="ECO:0000256" key="4">
    <source>
        <dbReference type="ARBA" id="ARBA00022475"/>
    </source>
</evidence>
<evidence type="ECO:0000256" key="7">
    <source>
        <dbReference type="ARBA" id="ARBA00023136"/>
    </source>
</evidence>
<sequence length="551" mass="60478">MARKTSKINKLLANQEVSSEILTLKREVSFKGLIPLLLFVILFIICGIVLDCLKYQIFSKHNPMGFYLVFAPIIILVPIIIGFIIINGDFNLKLKAFLKGSSDHNILLMVFIYLLSGMFSQLMTTIGASSAIGNLGFKIIPPSILVGGVFIISAVISTAMGTSVGTIVAFGPIAFGMAKEAHINPAMIGGALLCGAMFGDDLSLISDTAIASCRTQNVEPRKRFLFNFKILLIPALIAIVLYFTLTYLKDAQSHAQTWIWWKALLTILPFIIVLISALAGVNVFIVLILGTLMALIIGFSLNQFNYWVLPNSSDLTTNYLPNLSPALMTNGSFDPNGHLLSGVDKFLVAMDAMKNGMINMNEIIFLALFTGGLAGLSELSGGVEWAIQKINKAIKGKKSAQFGIAMLTSVSDIALANNTIAIIIAGPVAKKIRETHQLNKNKIAAFVSIFPAVFQGLIPYGAQMLMLVGLANSYVDATTPAISFLDVWTYSWYLYLLFAFAMLFIIFSSWERILTYPFGTKFKQFWLKILRINKKQQASKEEDSKKSNPND</sequence>
<evidence type="ECO:0000313" key="12">
    <source>
        <dbReference type="Proteomes" id="UP000035661"/>
    </source>
</evidence>
<keyword evidence="5 9" id="KW-0812">Transmembrane</keyword>
<dbReference type="PATRIC" id="fig|743698.3.peg.703"/>